<sequence length="225" mass="24512">MNINSDYSQRAVVQSRDLPWVDSPAQGIQRKMLERHGGEVARATSIVRYAPGSSFPSHLHELGEEILVLDGDFIDESGSYGAGAYLKNPPGSSHAPGSVGGCTLLVKLRHMDAHDTQAVRIDTGATAWLPGLVPGLSVMPLSEFGTTHTALVRWAPGTRFNPHRHYGGEEIYVLEGVFEDEFGRYPAGTWLRSPHLSAHQPFSREGCIILVKVGHLPSADHKESQ</sequence>
<feature type="domain" description="ChrR-like cupin" evidence="1">
    <location>
        <begin position="9"/>
        <end position="111"/>
    </location>
</feature>
<reference evidence="2" key="1">
    <citation type="submission" date="2021-07" db="EMBL/GenBank/DDBJ databases">
        <title>Characterization of violacein-producing bacteria and related species.</title>
        <authorList>
            <person name="Wilson H.S."/>
            <person name="De Leon M.E."/>
        </authorList>
    </citation>
    <scope>NUCLEOTIDE SEQUENCE</scope>
    <source>
        <strain evidence="2">HSC-15S17</strain>
    </source>
</reference>
<evidence type="ECO:0000313" key="5">
    <source>
        <dbReference type="Proteomes" id="UP001162889"/>
    </source>
</evidence>
<organism evidence="2 4">
    <name type="scientific">Duganella violaceipulchra</name>
    <dbReference type="NCBI Taxonomy" id="2849652"/>
    <lineage>
        <taxon>Bacteria</taxon>
        <taxon>Pseudomonadati</taxon>
        <taxon>Pseudomonadota</taxon>
        <taxon>Betaproteobacteria</taxon>
        <taxon>Burkholderiales</taxon>
        <taxon>Oxalobacteraceae</taxon>
        <taxon>Telluria group</taxon>
        <taxon>Duganella</taxon>
    </lineage>
</organism>
<dbReference type="EMBL" id="JALJZU010000007">
    <property type="protein sequence ID" value="MCP2009881.1"/>
    <property type="molecule type" value="Genomic_DNA"/>
</dbReference>
<dbReference type="AlphaFoldDB" id="A0AA41L405"/>
<comment type="caution">
    <text evidence="2">The sequence shown here is derived from an EMBL/GenBank/DDBJ whole genome shotgun (WGS) entry which is preliminary data.</text>
</comment>
<dbReference type="Pfam" id="PF12973">
    <property type="entry name" value="Cupin_7"/>
    <property type="match status" value="2"/>
</dbReference>
<dbReference type="CDD" id="cd20303">
    <property type="entry name" value="cupin_ChrR_1"/>
    <property type="match status" value="2"/>
</dbReference>
<protein>
    <submittedName>
        <fullName evidence="3">Anti-sigma factor ChrR (Cupin superfamily)</fullName>
    </submittedName>
    <submittedName>
        <fullName evidence="2">Cupin domain-containing protein</fullName>
    </submittedName>
</protein>
<gene>
    <name evidence="2" type="ORF">KVP70_27470</name>
    <name evidence="3" type="ORF">L1274_003613</name>
</gene>
<name>A0AA41L405_9BURK</name>
<evidence type="ECO:0000259" key="1">
    <source>
        <dbReference type="Pfam" id="PF12973"/>
    </source>
</evidence>
<dbReference type="Proteomes" id="UP001162889">
    <property type="component" value="Unassembled WGS sequence"/>
</dbReference>
<reference evidence="3" key="2">
    <citation type="submission" date="2022-03" db="EMBL/GenBank/DDBJ databases">
        <title>Genome Encyclopedia of Bacteria and Archaea VI: Functional Genomics of Type Strains.</title>
        <authorList>
            <person name="Whitman W."/>
        </authorList>
    </citation>
    <scope>NUCLEOTIDE SEQUENCE</scope>
    <source>
        <strain evidence="3">HSC-15S17</strain>
    </source>
</reference>
<evidence type="ECO:0000313" key="3">
    <source>
        <dbReference type="EMBL" id="MCP2009881.1"/>
    </source>
</evidence>
<dbReference type="InterPro" id="IPR025979">
    <property type="entry name" value="ChrR-like_cupin_dom"/>
</dbReference>
<proteinExistence type="predicted"/>
<evidence type="ECO:0000313" key="4">
    <source>
        <dbReference type="Proteomes" id="UP001155901"/>
    </source>
</evidence>
<dbReference type="EMBL" id="JAHTGR010000019">
    <property type="protein sequence ID" value="MBV6324673.1"/>
    <property type="molecule type" value="Genomic_DNA"/>
</dbReference>
<dbReference type="Proteomes" id="UP001155901">
    <property type="component" value="Unassembled WGS sequence"/>
</dbReference>
<keyword evidence="5" id="KW-1185">Reference proteome</keyword>
<evidence type="ECO:0000313" key="2">
    <source>
        <dbReference type="EMBL" id="MBV6324673.1"/>
    </source>
</evidence>
<accession>A0AA41L405</accession>
<feature type="domain" description="ChrR-like cupin" evidence="1">
    <location>
        <begin position="117"/>
        <end position="216"/>
    </location>
</feature>
<dbReference type="RefSeq" id="WP_217945588.1">
    <property type="nucleotide sequence ID" value="NZ_JAHTGR010000019.1"/>
</dbReference>